<evidence type="ECO:0000313" key="11">
    <source>
        <dbReference type="EMBL" id="PSL15150.1"/>
    </source>
</evidence>
<evidence type="ECO:0000256" key="5">
    <source>
        <dbReference type="ARBA" id="ARBA00022692"/>
    </source>
</evidence>
<evidence type="ECO:0000256" key="8">
    <source>
        <dbReference type="SAM" id="Phobius"/>
    </source>
</evidence>
<keyword evidence="5 8" id="KW-0812">Transmembrane</keyword>
<dbReference type="GO" id="GO:0042953">
    <property type="term" value="P:lipoprotein transport"/>
    <property type="evidence" value="ECO:0007669"/>
    <property type="project" value="InterPro"/>
</dbReference>
<comment type="subcellular location">
    <subcellularLocation>
        <location evidence="1">Cell membrane</location>
        <topology evidence="1">Multi-pass membrane protein</topology>
    </subcellularLocation>
</comment>
<feature type="transmembrane region" description="Helical" evidence="8">
    <location>
        <begin position="377"/>
        <end position="399"/>
    </location>
</feature>
<feature type="transmembrane region" description="Helical" evidence="8">
    <location>
        <begin position="26"/>
        <end position="48"/>
    </location>
</feature>
<keyword evidence="6 8" id="KW-1133">Transmembrane helix</keyword>
<dbReference type="InterPro" id="IPR051447">
    <property type="entry name" value="Lipoprotein-release_system"/>
</dbReference>
<reference evidence="11 12" key="1">
    <citation type="submission" date="2018-03" db="EMBL/GenBank/DDBJ databases">
        <title>Genomic Encyclopedia of Archaeal and Bacterial Type Strains, Phase II (KMG-II): from individual species to whole genera.</title>
        <authorList>
            <person name="Goeker M."/>
        </authorList>
    </citation>
    <scope>NUCLEOTIDE SEQUENCE [LARGE SCALE GENOMIC DNA]</scope>
    <source>
        <strain evidence="11 12">DSM 17586</strain>
    </source>
</reference>
<name>A0A2P8F0A5_9GAMM</name>
<keyword evidence="4" id="KW-1003">Cell membrane</keyword>
<evidence type="ECO:0000313" key="12">
    <source>
        <dbReference type="Proteomes" id="UP000242133"/>
    </source>
</evidence>
<dbReference type="Pfam" id="PF02687">
    <property type="entry name" value="FtsX"/>
    <property type="match status" value="1"/>
</dbReference>
<comment type="caution">
    <text evidence="11">The sequence shown here is derived from an EMBL/GenBank/DDBJ whole genome shotgun (WGS) entry which is preliminary data.</text>
</comment>
<feature type="transmembrane region" description="Helical" evidence="8">
    <location>
        <begin position="274"/>
        <end position="297"/>
    </location>
</feature>
<keyword evidence="3" id="KW-0813">Transport</keyword>
<accession>A0A2P8F0A5</accession>
<keyword evidence="7 8" id="KW-0472">Membrane</keyword>
<dbReference type="GO" id="GO:0044874">
    <property type="term" value="P:lipoprotein localization to outer membrane"/>
    <property type="evidence" value="ECO:0007669"/>
    <property type="project" value="TreeGrafter"/>
</dbReference>
<dbReference type="InterPro" id="IPR003838">
    <property type="entry name" value="ABC3_permease_C"/>
</dbReference>
<evidence type="ECO:0000256" key="7">
    <source>
        <dbReference type="ARBA" id="ARBA00023136"/>
    </source>
</evidence>
<evidence type="ECO:0000259" key="9">
    <source>
        <dbReference type="Pfam" id="PF02687"/>
    </source>
</evidence>
<dbReference type="Proteomes" id="UP000242133">
    <property type="component" value="Unassembled WGS sequence"/>
</dbReference>
<organism evidence="11 12">
    <name type="scientific">Marinobacterium halophilum</name>
    <dbReference type="NCBI Taxonomy" id="267374"/>
    <lineage>
        <taxon>Bacteria</taxon>
        <taxon>Pseudomonadati</taxon>
        <taxon>Pseudomonadota</taxon>
        <taxon>Gammaproteobacteria</taxon>
        <taxon>Oceanospirillales</taxon>
        <taxon>Oceanospirillaceae</taxon>
        <taxon>Marinobacterium</taxon>
    </lineage>
</organism>
<dbReference type="EMBL" id="PYGI01000005">
    <property type="protein sequence ID" value="PSL15150.1"/>
    <property type="molecule type" value="Genomic_DNA"/>
</dbReference>
<dbReference type="GO" id="GO:0098797">
    <property type="term" value="C:plasma membrane protein complex"/>
    <property type="evidence" value="ECO:0007669"/>
    <property type="project" value="TreeGrafter"/>
</dbReference>
<dbReference type="RefSeq" id="WP_106590940.1">
    <property type="nucleotide sequence ID" value="NZ_PYGI01000005.1"/>
</dbReference>
<sequence>MFRPLSIFVGLRYTAAKRGNHFISFISLVSMLGLMLGVAALIVVLSVMNGFDRELRQRILGMVPHATLAGYADQGLDDWSVLREQVLAQSGVAGAAPYVQAQGMLTSRGRVQGVLVNGIDPVLEPGVSIIAQHMQAGELNDLVAGEYGIVLGELLARFLGVEVGDKVTLVLPEASISVAGVIPRLKRFDVIGIFSVGAELDANLAYIHMTDAARIKRMPAERVDGLRLKFDDLFTAPQQAQQIARSQSRPLYVNDWTRTHGNLFQAIQMEKRMIGLLLLLIVFVAAFNIVSTLVMVVTDKRSDIAILRTMGATPSTILRIFMVQGIVIGLIGTALGVVLGVTLALTVTDLVAWIERMLGIEFLSADVYFISYLPSQLIWSDVGMITLAAFAISFVATLYPAWRASRTQPAEALRYE</sequence>
<feature type="domain" description="MacB-like periplasmic core" evidence="10">
    <location>
        <begin position="27"/>
        <end position="243"/>
    </location>
</feature>
<evidence type="ECO:0000256" key="1">
    <source>
        <dbReference type="ARBA" id="ARBA00004651"/>
    </source>
</evidence>
<keyword evidence="11" id="KW-0449">Lipoprotein</keyword>
<keyword evidence="12" id="KW-1185">Reference proteome</keyword>
<gene>
    <name evidence="11" type="ORF">CLV44_10544</name>
</gene>
<proteinExistence type="inferred from homology"/>
<evidence type="ECO:0000256" key="6">
    <source>
        <dbReference type="ARBA" id="ARBA00022989"/>
    </source>
</evidence>
<feature type="domain" description="ABC3 transporter permease C-terminal" evidence="9">
    <location>
        <begin position="276"/>
        <end position="409"/>
    </location>
</feature>
<dbReference type="NCBIfam" id="TIGR02212">
    <property type="entry name" value="lolCE"/>
    <property type="match status" value="1"/>
</dbReference>
<dbReference type="Pfam" id="PF12704">
    <property type="entry name" value="MacB_PCD"/>
    <property type="match status" value="1"/>
</dbReference>
<evidence type="ECO:0000256" key="3">
    <source>
        <dbReference type="ARBA" id="ARBA00022448"/>
    </source>
</evidence>
<dbReference type="InterPro" id="IPR011925">
    <property type="entry name" value="LolCE_TM"/>
</dbReference>
<dbReference type="InterPro" id="IPR025857">
    <property type="entry name" value="MacB_PCD"/>
</dbReference>
<evidence type="ECO:0000256" key="2">
    <source>
        <dbReference type="ARBA" id="ARBA00005236"/>
    </source>
</evidence>
<evidence type="ECO:0000259" key="10">
    <source>
        <dbReference type="Pfam" id="PF12704"/>
    </source>
</evidence>
<comment type="similarity">
    <text evidence="2">Belongs to the ABC-4 integral membrane protein family. LolC/E subfamily.</text>
</comment>
<dbReference type="AlphaFoldDB" id="A0A2P8F0A5"/>
<feature type="transmembrane region" description="Helical" evidence="8">
    <location>
        <begin position="317"/>
        <end position="341"/>
    </location>
</feature>
<protein>
    <submittedName>
        <fullName evidence="11">Lipoprotein-releasing system permease protein</fullName>
    </submittedName>
</protein>
<dbReference type="PANTHER" id="PTHR30489">
    <property type="entry name" value="LIPOPROTEIN-RELEASING SYSTEM TRANSMEMBRANE PROTEIN LOLE"/>
    <property type="match status" value="1"/>
</dbReference>
<evidence type="ECO:0000256" key="4">
    <source>
        <dbReference type="ARBA" id="ARBA00022475"/>
    </source>
</evidence>
<dbReference type="PANTHER" id="PTHR30489:SF0">
    <property type="entry name" value="LIPOPROTEIN-RELEASING SYSTEM TRANSMEMBRANE PROTEIN LOLE"/>
    <property type="match status" value="1"/>
</dbReference>
<dbReference type="OrthoDB" id="9808461at2"/>